<feature type="compositionally biased region" description="Low complexity" evidence="1">
    <location>
        <begin position="1"/>
        <end position="13"/>
    </location>
</feature>
<feature type="region of interest" description="Disordered" evidence="1">
    <location>
        <begin position="1"/>
        <end position="24"/>
    </location>
</feature>
<reference evidence="3" key="1">
    <citation type="journal article" date="2019" name="Int. J. Syst. Evol. Microbiol.">
        <title>The Global Catalogue of Microorganisms (GCM) 10K type strain sequencing project: providing services to taxonomists for standard genome sequencing and annotation.</title>
        <authorList>
            <consortium name="The Broad Institute Genomics Platform"/>
            <consortium name="The Broad Institute Genome Sequencing Center for Infectious Disease"/>
            <person name="Wu L."/>
            <person name="Ma J."/>
        </authorList>
    </citation>
    <scope>NUCLEOTIDE SEQUENCE [LARGE SCALE GENOMIC DNA]</scope>
    <source>
        <strain evidence="3">CCUG 62974</strain>
    </source>
</reference>
<organism evidence="2 3">
    <name type="scientific">Streptosporangium algeriense</name>
    <dbReference type="NCBI Taxonomy" id="1682748"/>
    <lineage>
        <taxon>Bacteria</taxon>
        <taxon>Bacillati</taxon>
        <taxon>Actinomycetota</taxon>
        <taxon>Actinomycetes</taxon>
        <taxon>Streptosporangiales</taxon>
        <taxon>Streptosporangiaceae</taxon>
        <taxon>Streptosporangium</taxon>
    </lineage>
</organism>
<proteinExistence type="predicted"/>
<dbReference type="EMBL" id="JBHTHX010001114">
    <property type="protein sequence ID" value="MFD0887922.1"/>
    <property type="molecule type" value="Genomic_DNA"/>
</dbReference>
<keyword evidence="3" id="KW-1185">Reference proteome</keyword>
<evidence type="ECO:0000256" key="1">
    <source>
        <dbReference type="SAM" id="MobiDB-lite"/>
    </source>
</evidence>
<protein>
    <recommendedName>
        <fullName evidence="4">ParA family protein</fullName>
    </recommendedName>
</protein>
<sequence length="61" mass="6286">MTDNITPTNTSTTHQMGAIAGRGKSSAARWVLAAALTSGRTLTVTDLKDPRHSDDSDGGTA</sequence>
<gene>
    <name evidence="2" type="ORF">ACFQ08_25560</name>
</gene>
<comment type="caution">
    <text evidence="2">The sequence shown here is derived from an EMBL/GenBank/DDBJ whole genome shotgun (WGS) entry which is preliminary data.</text>
</comment>
<evidence type="ECO:0000313" key="3">
    <source>
        <dbReference type="Proteomes" id="UP001597024"/>
    </source>
</evidence>
<evidence type="ECO:0000313" key="2">
    <source>
        <dbReference type="EMBL" id="MFD0887922.1"/>
    </source>
</evidence>
<evidence type="ECO:0008006" key="4">
    <source>
        <dbReference type="Google" id="ProtNLM"/>
    </source>
</evidence>
<name>A0ABW3DXZ0_9ACTN</name>
<dbReference type="Proteomes" id="UP001597024">
    <property type="component" value="Unassembled WGS sequence"/>
</dbReference>
<accession>A0ABW3DXZ0</accession>